<dbReference type="InterPro" id="IPR046528">
    <property type="entry name" value="DUF6593"/>
</dbReference>
<dbReference type="EMBL" id="SFCI01000428">
    <property type="protein sequence ID" value="TFY79863.1"/>
    <property type="molecule type" value="Genomic_DNA"/>
</dbReference>
<dbReference type="AlphaFoldDB" id="A0A4Z0A0L6"/>
<dbReference type="OrthoDB" id="3256331at2759"/>
<comment type="caution">
    <text evidence="2">The sequence shown here is derived from an EMBL/GenBank/DDBJ whole genome shotgun (WGS) entry which is preliminary data.</text>
</comment>
<proteinExistence type="predicted"/>
<accession>A0A4Z0A0L6</accession>
<reference evidence="2 3" key="1">
    <citation type="submission" date="2019-02" db="EMBL/GenBank/DDBJ databases">
        <title>Genome sequencing of the rare red list fungi Hericium alpestre (H. flagellum).</title>
        <authorList>
            <person name="Buettner E."/>
            <person name="Kellner H."/>
        </authorList>
    </citation>
    <scope>NUCLEOTIDE SEQUENCE [LARGE SCALE GENOMIC DNA]</scope>
    <source>
        <strain evidence="2 3">DSM 108284</strain>
    </source>
</reference>
<protein>
    <recommendedName>
        <fullName evidence="1">DUF6593 domain-containing protein</fullName>
    </recommendedName>
</protein>
<keyword evidence="3" id="KW-1185">Reference proteome</keyword>
<dbReference type="Proteomes" id="UP000298061">
    <property type="component" value="Unassembled WGS sequence"/>
</dbReference>
<evidence type="ECO:0000313" key="2">
    <source>
        <dbReference type="EMBL" id="TFY79863.1"/>
    </source>
</evidence>
<dbReference type="Pfam" id="PF20236">
    <property type="entry name" value="DUF6593"/>
    <property type="match status" value="1"/>
</dbReference>
<name>A0A4Z0A0L6_9AGAM</name>
<evidence type="ECO:0000313" key="3">
    <source>
        <dbReference type="Proteomes" id="UP000298061"/>
    </source>
</evidence>
<dbReference type="STRING" id="135208.A0A4Z0A0L6"/>
<sequence>MILTLTEKDYLNTLLKDEEGRVLYQINTPSTVFGGRTTISRLEDETHQDIAQFDWNTFSADELQQQGETVDAKVHLHRSGIFSLYVPSAPATRRPLIASRLRKREFFASNGEFYVWKEGRNGLKLDPARSAGLRIAEYHVRSLGILSKKHPGYIEIADGGLPILDDIVTSFVYVEKQRQSRQGVIKSAAYSAGGQGAS</sequence>
<gene>
    <name evidence="2" type="ORF">EWM64_g4146</name>
</gene>
<organism evidence="2 3">
    <name type="scientific">Hericium alpestre</name>
    <dbReference type="NCBI Taxonomy" id="135208"/>
    <lineage>
        <taxon>Eukaryota</taxon>
        <taxon>Fungi</taxon>
        <taxon>Dikarya</taxon>
        <taxon>Basidiomycota</taxon>
        <taxon>Agaricomycotina</taxon>
        <taxon>Agaricomycetes</taxon>
        <taxon>Russulales</taxon>
        <taxon>Hericiaceae</taxon>
        <taxon>Hericium</taxon>
    </lineage>
</organism>
<feature type="domain" description="DUF6593" evidence="1">
    <location>
        <begin position="9"/>
        <end position="179"/>
    </location>
</feature>
<evidence type="ECO:0000259" key="1">
    <source>
        <dbReference type="Pfam" id="PF20236"/>
    </source>
</evidence>